<proteinExistence type="predicted"/>
<gene>
    <name evidence="2" type="ORF">GCM10010185_58690</name>
</gene>
<dbReference type="PROSITE" id="PS51257">
    <property type="entry name" value="PROKAR_LIPOPROTEIN"/>
    <property type="match status" value="1"/>
</dbReference>
<feature type="signal peptide" evidence="1">
    <location>
        <begin position="1"/>
        <end position="21"/>
    </location>
</feature>
<sequence length="546" mass="57341">MGAGVLRGLALAALLLAACTAAPEPAPRPPRWTKVATDLPEDVTVTHVAGWDGGLVAAAGFDQPVAFASDNGERWWPAAPDGLTQVIGVAGHGGNGYLLGLRAGGAAVWRTDDGRRWESTPLEGAFPEDTALAVAAGPRGVVVAGYGPWDATSSSRQDVRTWHSRDGREFDRTSVLELGELDGLMPPQLTATSDGFLLQDVWGLDTPFLHGSRNGLDWHDLSQGLPKGALVVAAGAGGTTVALTREGDPALAVELGAWYRRAGENWRSGSIDLGELPDVGALPRSQQEARDVRPWGDGFIAVGSAMDAYAGTGAVWISADGVTWRKEPVRDNGFDTASEFTAIAATAGSVFLFGTRRSDDAGVVLWRAPAPPVTPTTTTTPHGPPTRVVDFALTGQELHSTEQGRCAAPSRITARDDAWSCRVMESDFDPCFSSPDEPGRAFCPTGQDNGLAVELTAPLPARTPAPPDAPRRPWLLELATGEVCTATTHEGYQPVDGLALSMICADGGAGGYVWGEVDTSGSTWIARFSHDEHGPAEPTAVITAYR</sequence>
<dbReference type="EMBL" id="BMRG01000017">
    <property type="protein sequence ID" value="GGP77292.1"/>
    <property type="molecule type" value="Genomic_DNA"/>
</dbReference>
<evidence type="ECO:0000313" key="2">
    <source>
        <dbReference type="EMBL" id="GGP77292.1"/>
    </source>
</evidence>
<organism evidence="2 3">
    <name type="scientific">Saccharothrix coeruleofusca</name>
    <dbReference type="NCBI Taxonomy" id="33919"/>
    <lineage>
        <taxon>Bacteria</taxon>
        <taxon>Bacillati</taxon>
        <taxon>Actinomycetota</taxon>
        <taxon>Actinomycetes</taxon>
        <taxon>Pseudonocardiales</taxon>
        <taxon>Pseudonocardiaceae</taxon>
        <taxon>Saccharothrix</taxon>
    </lineage>
</organism>
<dbReference type="AlphaFoldDB" id="A0A918AU77"/>
<protein>
    <recommendedName>
        <fullName evidence="4">Pyrroloquinoline-quinone binding quinoprotein</fullName>
    </recommendedName>
</protein>
<feature type="chain" id="PRO_5038755976" description="Pyrroloquinoline-quinone binding quinoprotein" evidence="1">
    <location>
        <begin position="22"/>
        <end position="546"/>
    </location>
</feature>
<evidence type="ECO:0008006" key="4">
    <source>
        <dbReference type="Google" id="ProtNLM"/>
    </source>
</evidence>
<dbReference type="Proteomes" id="UP000639606">
    <property type="component" value="Unassembled WGS sequence"/>
</dbReference>
<reference evidence="2" key="1">
    <citation type="journal article" date="2014" name="Int. J. Syst. Evol. Microbiol.">
        <title>Complete genome sequence of Corynebacterium casei LMG S-19264T (=DSM 44701T), isolated from a smear-ripened cheese.</title>
        <authorList>
            <consortium name="US DOE Joint Genome Institute (JGI-PGF)"/>
            <person name="Walter F."/>
            <person name="Albersmeier A."/>
            <person name="Kalinowski J."/>
            <person name="Ruckert C."/>
        </authorList>
    </citation>
    <scope>NUCLEOTIDE SEQUENCE</scope>
    <source>
        <strain evidence="2">JCM 3313</strain>
    </source>
</reference>
<keyword evidence="3" id="KW-1185">Reference proteome</keyword>
<comment type="caution">
    <text evidence="2">The sequence shown here is derived from an EMBL/GenBank/DDBJ whole genome shotgun (WGS) entry which is preliminary data.</text>
</comment>
<dbReference type="SUPFAM" id="SSF110296">
    <property type="entry name" value="Oligoxyloglucan reducing end-specific cellobiohydrolase"/>
    <property type="match status" value="1"/>
</dbReference>
<name>A0A918AU77_9PSEU</name>
<evidence type="ECO:0000256" key="1">
    <source>
        <dbReference type="SAM" id="SignalP"/>
    </source>
</evidence>
<keyword evidence="1" id="KW-0732">Signal</keyword>
<reference evidence="2" key="2">
    <citation type="submission" date="2020-09" db="EMBL/GenBank/DDBJ databases">
        <authorList>
            <person name="Sun Q."/>
            <person name="Ohkuma M."/>
        </authorList>
    </citation>
    <scope>NUCLEOTIDE SEQUENCE</scope>
    <source>
        <strain evidence="2">JCM 3313</strain>
    </source>
</reference>
<accession>A0A918AU77</accession>
<evidence type="ECO:0000313" key="3">
    <source>
        <dbReference type="Proteomes" id="UP000639606"/>
    </source>
</evidence>